<evidence type="ECO:0000313" key="2">
    <source>
        <dbReference type="EMBL" id="KYN93135.1"/>
    </source>
</evidence>
<proteinExistence type="predicted"/>
<dbReference type="Proteomes" id="UP000076359">
    <property type="component" value="Unassembled WGS sequence"/>
</dbReference>
<comment type="caution">
    <text evidence="2">The sequence shown here is derived from an EMBL/GenBank/DDBJ whole genome shotgun (WGS) entry which is preliminary data.</text>
</comment>
<feature type="coiled-coil region" evidence="1">
    <location>
        <begin position="53"/>
        <end position="87"/>
    </location>
</feature>
<dbReference type="KEGG" id="prei:PRSY57_0020100E"/>
<feature type="non-terminal residue" evidence="2">
    <location>
        <position position="1"/>
    </location>
</feature>
<dbReference type="VEuPathDB" id="PlasmoDB:PRG01_1337300"/>
<accession>A0A151L2E4</accession>
<keyword evidence="1" id="KW-0175">Coiled coil</keyword>
<dbReference type="AlphaFoldDB" id="A0A151L2E4"/>
<sequence>RSMFYNQYINDYNINENFEKYQNILNEIYNGFNESYNIINTKMSEIINDNLDYNEVKAIKEVAQIEYDKLNKKVDDLKKYFNNIKEQEMHRLIDYIKEKIFKLYIKCSEQRNIIEDSYNYITVKKQYIRNTEDVKFLLDSLNTIEKKNKSVENLEICANKEDIKNLFKHVIKLANFSGIIIISDTKTEITPENPLEDN</sequence>
<gene>
    <name evidence="2" type="ORF">PRSY57_0020100E</name>
</gene>
<feature type="non-terminal residue" evidence="2">
    <location>
        <position position="198"/>
    </location>
</feature>
<evidence type="ECO:0000313" key="3">
    <source>
        <dbReference type="Proteomes" id="UP000076359"/>
    </source>
</evidence>
<reference evidence="2 3" key="1">
    <citation type="journal article" date="2016" name="Nat. Commun.">
        <title>Genomes of cryptic chimpanzee Plasmodium species reveal key evolutionary events leading to human malaria.</title>
        <authorList>
            <person name="Sundararaman S.A."/>
            <person name="Plenderleith L.J."/>
            <person name="Liu W."/>
            <person name="Loy D.E."/>
            <person name="Learn G.H."/>
            <person name="Li Y."/>
            <person name="Shaw K.S."/>
            <person name="Ayouba A."/>
            <person name="Peeters M."/>
            <person name="Speede S."/>
            <person name="Shaw G.M."/>
            <person name="Bushman F.D."/>
            <person name="Brisson D."/>
            <person name="Rayner J.C."/>
            <person name="Sharp P.M."/>
            <person name="Hahn B.H."/>
        </authorList>
    </citation>
    <scope>NUCLEOTIDE SEQUENCE [LARGE SCALE GENOMIC DNA]</scope>
    <source>
        <strain evidence="2 3">SY57</strain>
    </source>
</reference>
<name>A0A151L2E4_PLARE</name>
<dbReference type="VEuPathDB" id="PlasmoDB:PRCDC_1334200"/>
<evidence type="ECO:0000256" key="1">
    <source>
        <dbReference type="SAM" id="Coils"/>
    </source>
</evidence>
<dbReference type="GeneID" id="30953626"/>
<dbReference type="RefSeq" id="XP_019969722.1">
    <property type="nucleotide sequence ID" value="XM_020114275.1"/>
</dbReference>
<organism evidence="2 3">
    <name type="scientific">Plasmodium reichenowi</name>
    <dbReference type="NCBI Taxonomy" id="5854"/>
    <lineage>
        <taxon>Eukaryota</taxon>
        <taxon>Sar</taxon>
        <taxon>Alveolata</taxon>
        <taxon>Apicomplexa</taxon>
        <taxon>Aconoidasida</taxon>
        <taxon>Haemosporida</taxon>
        <taxon>Plasmodiidae</taxon>
        <taxon>Plasmodium</taxon>
        <taxon>Plasmodium (Laverania)</taxon>
    </lineage>
</organism>
<protein>
    <submittedName>
        <fullName evidence="2">Reticulocyte binding protein 2b</fullName>
    </submittedName>
</protein>
<dbReference type="EMBL" id="LVLA01000271">
    <property type="protein sequence ID" value="KYN93135.1"/>
    <property type="molecule type" value="Genomic_DNA"/>
</dbReference>